<dbReference type="Gene3D" id="3.90.1310.10">
    <property type="entry name" value="Penicillin-binding protein 2a (Domain 2)"/>
    <property type="match status" value="1"/>
</dbReference>
<comment type="caution">
    <text evidence="7">The sequence shown here is derived from an EMBL/GenBank/DDBJ whole genome shotgun (WGS) entry which is preliminary data.</text>
</comment>
<evidence type="ECO:0000256" key="4">
    <source>
        <dbReference type="SAM" id="MobiDB-lite"/>
    </source>
</evidence>
<evidence type="ECO:0000256" key="3">
    <source>
        <dbReference type="ARBA" id="ARBA00023136"/>
    </source>
</evidence>
<evidence type="ECO:0000259" key="6">
    <source>
        <dbReference type="PROSITE" id="PS51178"/>
    </source>
</evidence>
<dbReference type="EMBL" id="JABZGR010000016">
    <property type="protein sequence ID" value="MBF0970574.1"/>
    <property type="molecule type" value="Genomic_DNA"/>
</dbReference>
<dbReference type="SUPFAM" id="SSF56519">
    <property type="entry name" value="Penicillin binding protein dimerisation domain"/>
    <property type="match status" value="1"/>
</dbReference>
<dbReference type="Pfam" id="PF03717">
    <property type="entry name" value="PBP_dimer"/>
    <property type="match status" value="1"/>
</dbReference>
<organism evidence="7 8">
    <name type="scientific">Alloprevotella tannerae</name>
    <dbReference type="NCBI Taxonomy" id="76122"/>
    <lineage>
        <taxon>Bacteria</taxon>
        <taxon>Pseudomonadati</taxon>
        <taxon>Bacteroidota</taxon>
        <taxon>Bacteroidia</taxon>
        <taxon>Bacteroidales</taxon>
        <taxon>Prevotellaceae</taxon>
        <taxon>Alloprevotella</taxon>
    </lineage>
</organism>
<feature type="compositionally biased region" description="Low complexity" evidence="4">
    <location>
        <begin position="736"/>
        <end position="757"/>
    </location>
</feature>
<evidence type="ECO:0000256" key="5">
    <source>
        <dbReference type="SAM" id="Phobius"/>
    </source>
</evidence>
<comment type="subcellular location">
    <subcellularLocation>
        <location evidence="1">Membrane</location>
    </subcellularLocation>
</comment>
<dbReference type="SUPFAM" id="SSF54184">
    <property type="entry name" value="Penicillin-binding protein 2x (pbp-2x), c-terminal domain"/>
    <property type="match status" value="1"/>
</dbReference>
<dbReference type="InterPro" id="IPR012338">
    <property type="entry name" value="Beta-lactam/transpept-like"/>
</dbReference>
<dbReference type="InterPro" id="IPR005543">
    <property type="entry name" value="PASTA_dom"/>
</dbReference>
<dbReference type="PROSITE" id="PS51178">
    <property type="entry name" value="PASTA"/>
    <property type="match status" value="1"/>
</dbReference>
<dbReference type="AlphaFoldDB" id="A0A929RYU9"/>
<dbReference type="InterPro" id="IPR050515">
    <property type="entry name" value="Beta-lactam/transpept"/>
</dbReference>
<dbReference type="InterPro" id="IPR005311">
    <property type="entry name" value="PBP_dimer"/>
</dbReference>
<dbReference type="PANTHER" id="PTHR30627:SF1">
    <property type="entry name" value="PEPTIDOGLYCAN D,D-TRANSPEPTIDASE FTSI"/>
    <property type="match status" value="1"/>
</dbReference>
<dbReference type="Pfam" id="PF00905">
    <property type="entry name" value="Transpeptidase"/>
    <property type="match status" value="1"/>
</dbReference>
<dbReference type="Pfam" id="PF03793">
    <property type="entry name" value="PASTA"/>
    <property type="match status" value="1"/>
</dbReference>
<sequence>MKVYLDKFSSRFSVIAILLALVGLVIVGKSLYIMTVKKDYWMAVNDRFQRRNVSLTPMRGNILADDGEVLAASLPEYKMYMDFMVEIDDSTRQRKEQLIRDSLLTVKMDSICQGMHRIFPDIDPAKLAEHLREGRRKKSKNWPVYPKRVSYIEYRRVKQLPLLRLAPYRGGFHVETFRTRVNPFGALAPRTVGDLYRGKDEARSGIEKTYDAILRGKPGRYHRQKVLNQYLSIVDLPAEDGCDVQTTLNIAMQDITQKALGDRLREIQGEGRGQVNFGVAIVMDVKTGDVKAISSLSRVGDGSFQEISNKAVSNLMEPGSVFKPMSFLVAFNDGFLHLNDQIDTGYGIMEMHGRQMKDHNWRNGGYGRLTARMCIANSSNVGVSKFIDRFYGNNPDKFVDGIYATGIGEDLHIPIPGYAKPRIRRPRDLGDRWAKTDLPWMSIGYVTQIPPISTLTFYNGIANDGKMMRPRFIKAILRNGEVIEEKPPVVVREQMAKPEAIKDVQACLRAVVTDGVGRKINSKLFHISGKTGTAQVWTAHGRSAEYLVSFAGYFPSESPRYSCIVCIEKAGSAGGALDCGPVFKRIAETVMAQDRSSDYTAARDSVNVPLPIVNPGNILAANYLLDVFGIPHSTNVGGNADGVIWGTCATRSGSVALTNRVTPKDEMPDVRGYGLRDAVFRLEQAGLLVNCAGIGRVTAQSIPPGAKIKRGEHVNLVLGEGAEAQEFVATEEETATEPAQQAAPENATPAATNTSAPAPKPEKSQPKPAKEGIKPEKPKVTNTAKPKEKPKEPTRTATREATPQRRTEENKAKDKPKTATKDKPKDKPKANTKTTAEAAGKSKPKPASSTSGTSGKKKESTTTNTTPNKGKKK</sequence>
<evidence type="ECO:0000256" key="1">
    <source>
        <dbReference type="ARBA" id="ARBA00004370"/>
    </source>
</evidence>
<feature type="compositionally biased region" description="Low complexity" evidence="4">
    <location>
        <begin position="861"/>
        <end position="873"/>
    </location>
</feature>
<name>A0A929RYU9_9BACT</name>
<protein>
    <submittedName>
        <fullName evidence="7">PASTA domain-containing protein</fullName>
    </submittedName>
</protein>
<proteinExistence type="predicted"/>
<dbReference type="GO" id="GO:0005886">
    <property type="term" value="C:plasma membrane"/>
    <property type="evidence" value="ECO:0007669"/>
    <property type="project" value="TreeGrafter"/>
</dbReference>
<dbReference type="Proteomes" id="UP000704068">
    <property type="component" value="Unassembled WGS sequence"/>
</dbReference>
<dbReference type="InterPro" id="IPR001460">
    <property type="entry name" value="PCN-bd_Tpept"/>
</dbReference>
<dbReference type="Gene3D" id="3.40.710.10">
    <property type="entry name" value="DD-peptidase/beta-lactamase superfamily"/>
    <property type="match status" value="1"/>
</dbReference>
<keyword evidence="5" id="KW-0812">Transmembrane</keyword>
<accession>A0A929RYU9</accession>
<keyword evidence="3 5" id="KW-0472">Membrane</keyword>
<dbReference type="Gene3D" id="3.30.10.20">
    <property type="match status" value="1"/>
</dbReference>
<keyword evidence="2" id="KW-0645">Protease</keyword>
<feature type="region of interest" description="Disordered" evidence="4">
    <location>
        <begin position="729"/>
        <end position="873"/>
    </location>
</feature>
<dbReference type="SMART" id="SM00740">
    <property type="entry name" value="PASTA"/>
    <property type="match status" value="1"/>
</dbReference>
<reference evidence="7" key="1">
    <citation type="submission" date="2020-04" db="EMBL/GenBank/DDBJ databases">
        <title>Deep metagenomics examines the oral microbiome during advanced dental caries in children, revealing novel taxa and co-occurrences with host molecules.</title>
        <authorList>
            <person name="Baker J.L."/>
            <person name="Morton J.T."/>
            <person name="Dinis M."/>
            <person name="Alvarez R."/>
            <person name="Tran N.C."/>
            <person name="Knight R."/>
            <person name="Edlund A."/>
        </authorList>
    </citation>
    <scope>NUCLEOTIDE SEQUENCE</scope>
    <source>
        <strain evidence="7">JCVI_34_bin.1</strain>
    </source>
</reference>
<dbReference type="GO" id="GO:0008658">
    <property type="term" value="F:penicillin binding"/>
    <property type="evidence" value="ECO:0007669"/>
    <property type="project" value="InterPro"/>
</dbReference>
<gene>
    <name evidence="7" type="ORF">HXK21_05980</name>
</gene>
<feature type="compositionally biased region" description="Basic and acidic residues" evidence="4">
    <location>
        <begin position="760"/>
        <end position="829"/>
    </location>
</feature>
<dbReference type="RefSeq" id="WP_303764090.1">
    <property type="nucleotide sequence ID" value="NZ_JABZGR010000016.1"/>
</dbReference>
<dbReference type="PANTHER" id="PTHR30627">
    <property type="entry name" value="PEPTIDOGLYCAN D,D-TRANSPEPTIDASE"/>
    <property type="match status" value="1"/>
</dbReference>
<dbReference type="GO" id="GO:0071555">
    <property type="term" value="P:cell wall organization"/>
    <property type="evidence" value="ECO:0007669"/>
    <property type="project" value="TreeGrafter"/>
</dbReference>
<evidence type="ECO:0000313" key="8">
    <source>
        <dbReference type="Proteomes" id="UP000704068"/>
    </source>
</evidence>
<dbReference type="InterPro" id="IPR036138">
    <property type="entry name" value="PBP_dimer_sf"/>
</dbReference>
<keyword evidence="5" id="KW-1133">Transmembrane helix</keyword>
<dbReference type="CDD" id="cd06575">
    <property type="entry name" value="PASTA_Pbp2x-like_2"/>
    <property type="match status" value="1"/>
</dbReference>
<evidence type="ECO:0000256" key="2">
    <source>
        <dbReference type="ARBA" id="ARBA00022645"/>
    </source>
</evidence>
<feature type="domain" description="PASTA" evidence="6">
    <location>
        <begin position="661"/>
        <end position="720"/>
    </location>
</feature>
<evidence type="ECO:0000313" key="7">
    <source>
        <dbReference type="EMBL" id="MBF0970574.1"/>
    </source>
</evidence>
<feature type="transmembrane region" description="Helical" evidence="5">
    <location>
        <begin position="12"/>
        <end position="34"/>
    </location>
</feature>
<dbReference type="SUPFAM" id="SSF56601">
    <property type="entry name" value="beta-lactamase/transpeptidase-like"/>
    <property type="match status" value="1"/>
</dbReference>
<keyword evidence="2" id="KW-0378">Hydrolase</keyword>
<dbReference type="GO" id="GO:0004180">
    <property type="term" value="F:carboxypeptidase activity"/>
    <property type="evidence" value="ECO:0007669"/>
    <property type="project" value="UniProtKB-KW"/>
</dbReference>
<keyword evidence="2" id="KW-0121">Carboxypeptidase</keyword>
<feature type="compositionally biased region" description="Low complexity" evidence="4">
    <location>
        <begin position="831"/>
        <end position="854"/>
    </location>
</feature>
<dbReference type="Gene3D" id="3.30.450.330">
    <property type="match status" value="1"/>
</dbReference>